<keyword evidence="1" id="KW-0472">Membrane</keyword>
<accession>A0A2K8T1L4</accession>
<protein>
    <submittedName>
        <fullName evidence="2">Uncharacterized protein</fullName>
    </submittedName>
</protein>
<name>A0A2K8T1L4_9NOSO</name>
<feature type="transmembrane region" description="Helical" evidence="1">
    <location>
        <begin position="12"/>
        <end position="32"/>
    </location>
</feature>
<evidence type="ECO:0000313" key="2">
    <source>
        <dbReference type="EMBL" id="AUB41586.1"/>
    </source>
</evidence>
<organism evidence="2 3">
    <name type="scientific">Nostoc flagelliforme CCNUN1</name>
    <dbReference type="NCBI Taxonomy" id="2038116"/>
    <lineage>
        <taxon>Bacteria</taxon>
        <taxon>Bacillati</taxon>
        <taxon>Cyanobacteriota</taxon>
        <taxon>Cyanophyceae</taxon>
        <taxon>Nostocales</taxon>
        <taxon>Nostocaceae</taxon>
        <taxon>Nostoc</taxon>
    </lineage>
</organism>
<evidence type="ECO:0000313" key="3">
    <source>
        <dbReference type="Proteomes" id="UP000232003"/>
    </source>
</evidence>
<dbReference type="EMBL" id="CP024785">
    <property type="protein sequence ID" value="AUB41586.1"/>
    <property type="molecule type" value="Genomic_DNA"/>
</dbReference>
<keyword evidence="1" id="KW-0812">Transmembrane</keyword>
<keyword evidence="3" id="KW-1185">Reference proteome</keyword>
<reference evidence="2 3" key="1">
    <citation type="submission" date="2017-11" db="EMBL/GenBank/DDBJ databases">
        <title>Complete genome of a free-living desiccation-tolerant cyanobacterium and its photosynthetic adaptation to extreme terrestrial habitat.</title>
        <authorList>
            <person name="Shang J."/>
        </authorList>
    </citation>
    <scope>NUCLEOTIDE SEQUENCE [LARGE SCALE GENOMIC DNA]</scope>
    <source>
        <strain evidence="2 3">CCNUN1</strain>
    </source>
</reference>
<evidence type="ECO:0000256" key="1">
    <source>
        <dbReference type="SAM" id="Phobius"/>
    </source>
</evidence>
<proteinExistence type="predicted"/>
<keyword evidence="1" id="KW-1133">Transmembrane helix</keyword>
<sequence length="39" mass="4757">MPISKANHQKDLFFILIDLPLNFSMFIIIFMFNNEHERM</sequence>
<dbReference type="Proteomes" id="UP000232003">
    <property type="component" value="Chromosome"/>
</dbReference>
<gene>
    <name evidence="2" type="ORF">COO91_07634</name>
</gene>
<dbReference type="AlphaFoldDB" id="A0A2K8T1L4"/>
<dbReference type="KEGG" id="nfl:COO91_07634"/>